<gene>
    <name evidence="2" type="ORF">FEZ08_03270</name>
</gene>
<proteinExistence type="predicted"/>
<evidence type="ECO:0000313" key="3">
    <source>
        <dbReference type="Proteomes" id="UP000306912"/>
    </source>
</evidence>
<comment type="caution">
    <text evidence="2">The sequence shown here is derived from an EMBL/GenBank/DDBJ whole genome shotgun (WGS) entry which is preliminary data.</text>
</comment>
<dbReference type="Pfam" id="PF08818">
    <property type="entry name" value="DUF1801"/>
    <property type="match status" value="1"/>
</dbReference>
<dbReference type="InParanoid" id="A0A5R8QF37"/>
<dbReference type="EMBL" id="VBWP01000002">
    <property type="protein sequence ID" value="TLG76649.1"/>
    <property type="molecule type" value="Genomic_DNA"/>
</dbReference>
<dbReference type="FunCoup" id="A0A5R8QF37">
    <property type="interactions" value="25"/>
</dbReference>
<dbReference type="SUPFAM" id="SSF159888">
    <property type="entry name" value="YdhG-like"/>
    <property type="match status" value="1"/>
</dbReference>
<evidence type="ECO:0000313" key="2">
    <source>
        <dbReference type="EMBL" id="TLG76649.1"/>
    </source>
</evidence>
<keyword evidence="3" id="KW-1185">Reference proteome</keyword>
<feature type="domain" description="YdhG-like" evidence="1">
    <location>
        <begin position="16"/>
        <end position="111"/>
    </location>
</feature>
<organism evidence="2 3">
    <name type="scientific">Culicoidibacter larvae</name>
    <dbReference type="NCBI Taxonomy" id="2579976"/>
    <lineage>
        <taxon>Bacteria</taxon>
        <taxon>Bacillati</taxon>
        <taxon>Bacillota</taxon>
        <taxon>Culicoidibacteria</taxon>
        <taxon>Culicoidibacterales</taxon>
        <taxon>Culicoidibacteraceae</taxon>
        <taxon>Culicoidibacter</taxon>
    </lineage>
</organism>
<dbReference type="Gene3D" id="3.90.1150.200">
    <property type="match status" value="1"/>
</dbReference>
<dbReference type="AlphaFoldDB" id="A0A5R8QF37"/>
<dbReference type="Proteomes" id="UP000306912">
    <property type="component" value="Unassembled WGS sequence"/>
</dbReference>
<dbReference type="RefSeq" id="WP_138190286.1">
    <property type="nucleotide sequence ID" value="NZ_VBWP01000002.1"/>
</dbReference>
<dbReference type="InterPro" id="IPR014922">
    <property type="entry name" value="YdhG-like"/>
</dbReference>
<name>A0A5R8QF37_9FIRM</name>
<accession>A0A5R8QF37</accession>
<reference evidence="2 3" key="1">
    <citation type="submission" date="2019-05" db="EMBL/GenBank/DDBJ databases">
        <title>Culicoidintestinum kansasii gen. nov., sp. nov. from the gastrointestinal tract of the biting midge, Culicoides sonorensis.</title>
        <authorList>
            <person name="Neupane S."/>
            <person name="Ghosh A."/>
            <person name="Gunther S."/>
            <person name="Martin K."/>
            <person name="Zurek L."/>
        </authorList>
    </citation>
    <scope>NUCLEOTIDE SEQUENCE [LARGE SCALE GENOMIC DNA]</scope>
    <source>
        <strain evidence="2 3">CS-1</strain>
    </source>
</reference>
<dbReference type="OrthoDB" id="115213at2"/>
<evidence type="ECO:0000259" key="1">
    <source>
        <dbReference type="Pfam" id="PF08818"/>
    </source>
</evidence>
<protein>
    <submittedName>
        <fullName evidence="2">Iron chaperone</fullName>
    </submittedName>
</protein>
<sequence length="123" mass="14392">MDTFAEYLAAVDNPEHRARLEAIFAWIDSEFPNLEKRIAWNQPMYTDHETFIIGFSISKQHLAFSPEGVVLDHFAPKIKAAGYKQTKMLVQIPWTSEVNYDLLKEIIAFNIEDKKDITTFWRK</sequence>